<sequence length="160" mass="18376">MYNPKACEGMGFKDLEAFNLSLMAKQGWRILLEPSSLVAKVFWVKYFPNISLLQASYRPPSNLNIADLRLQSPRRWNRLLLYHVFELEDMAIIKSIPLAGEIQNIPMSGIILPLENSLCLQPTDSYWKNKKRKITPHGDNINRIMGMLGSKSGLKMFHLE</sequence>
<keyword evidence="2" id="KW-1185">Reference proteome</keyword>
<evidence type="ECO:0000313" key="1">
    <source>
        <dbReference type="EMBL" id="KAI5671547.1"/>
    </source>
</evidence>
<organism evidence="1 2">
    <name type="scientific">Catharanthus roseus</name>
    <name type="common">Madagascar periwinkle</name>
    <name type="synonym">Vinca rosea</name>
    <dbReference type="NCBI Taxonomy" id="4058"/>
    <lineage>
        <taxon>Eukaryota</taxon>
        <taxon>Viridiplantae</taxon>
        <taxon>Streptophyta</taxon>
        <taxon>Embryophyta</taxon>
        <taxon>Tracheophyta</taxon>
        <taxon>Spermatophyta</taxon>
        <taxon>Magnoliopsida</taxon>
        <taxon>eudicotyledons</taxon>
        <taxon>Gunneridae</taxon>
        <taxon>Pentapetalae</taxon>
        <taxon>asterids</taxon>
        <taxon>lamiids</taxon>
        <taxon>Gentianales</taxon>
        <taxon>Apocynaceae</taxon>
        <taxon>Rauvolfioideae</taxon>
        <taxon>Vinceae</taxon>
        <taxon>Catharanthinae</taxon>
        <taxon>Catharanthus</taxon>
    </lineage>
</organism>
<dbReference type="EMBL" id="CM044703">
    <property type="protein sequence ID" value="KAI5671547.1"/>
    <property type="molecule type" value="Genomic_DNA"/>
</dbReference>
<gene>
    <name evidence="1" type="ORF">M9H77_11911</name>
</gene>
<reference evidence="2" key="1">
    <citation type="journal article" date="2023" name="Nat. Plants">
        <title>Single-cell RNA sequencing provides a high-resolution roadmap for understanding the multicellular compartmentation of specialized metabolism.</title>
        <authorList>
            <person name="Sun S."/>
            <person name="Shen X."/>
            <person name="Li Y."/>
            <person name="Li Y."/>
            <person name="Wang S."/>
            <person name="Li R."/>
            <person name="Zhang H."/>
            <person name="Shen G."/>
            <person name="Guo B."/>
            <person name="Wei J."/>
            <person name="Xu J."/>
            <person name="St-Pierre B."/>
            <person name="Chen S."/>
            <person name="Sun C."/>
        </authorList>
    </citation>
    <scope>NUCLEOTIDE SEQUENCE [LARGE SCALE GENOMIC DNA]</scope>
</reference>
<proteinExistence type="predicted"/>
<protein>
    <submittedName>
        <fullName evidence="1">Uncharacterized protein</fullName>
    </submittedName>
</protein>
<accession>A0ACC0BG24</accession>
<dbReference type="Proteomes" id="UP001060085">
    <property type="component" value="Linkage Group LG03"/>
</dbReference>
<comment type="caution">
    <text evidence="1">The sequence shown here is derived from an EMBL/GenBank/DDBJ whole genome shotgun (WGS) entry which is preliminary data.</text>
</comment>
<name>A0ACC0BG24_CATRO</name>
<evidence type="ECO:0000313" key="2">
    <source>
        <dbReference type="Proteomes" id="UP001060085"/>
    </source>
</evidence>